<accession>A0A9X8R1V8</accession>
<dbReference type="Pfam" id="PF03932">
    <property type="entry name" value="CutC"/>
    <property type="match status" value="1"/>
</dbReference>
<dbReference type="HAMAP" id="MF_00795">
    <property type="entry name" value="CutC"/>
    <property type="match status" value="1"/>
</dbReference>
<evidence type="ECO:0000256" key="1">
    <source>
        <dbReference type="ARBA" id="ARBA00007768"/>
    </source>
</evidence>
<dbReference type="SUPFAM" id="SSF110395">
    <property type="entry name" value="CutC-like"/>
    <property type="match status" value="1"/>
</dbReference>
<dbReference type="RefSeq" id="WP_260320507.1">
    <property type="nucleotide sequence ID" value="NZ_FTMX01000001.1"/>
</dbReference>
<name>A0A9X8R1V8_9BACI</name>
<dbReference type="Proteomes" id="UP000185829">
    <property type="component" value="Unassembled WGS sequence"/>
</dbReference>
<dbReference type="PANTHER" id="PTHR12598">
    <property type="entry name" value="COPPER HOMEOSTASIS PROTEIN CUTC"/>
    <property type="match status" value="1"/>
</dbReference>
<evidence type="ECO:0000313" key="4">
    <source>
        <dbReference type="Proteomes" id="UP000185829"/>
    </source>
</evidence>
<protein>
    <recommendedName>
        <fullName evidence="2">PF03932 family protein CutC</fullName>
    </recommendedName>
</protein>
<comment type="caution">
    <text evidence="3">The sequence shown here is derived from an EMBL/GenBank/DDBJ whole genome shotgun (WGS) entry which is preliminary data.</text>
</comment>
<dbReference type="AlphaFoldDB" id="A0A9X8R1V8"/>
<comment type="subcellular location">
    <subcellularLocation>
        <location evidence="2">Cytoplasm</location>
    </subcellularLocation>
</comment>
<comment type="caution">
    <text evidence="2">Once thought to be involved in copper homeostasis, experiments in E.coli have shown this is not the case.</text>
</comment>
<evidence type="ECO:0000313" key="3">
    <source>
        <dbReference type="EMBL" id="SIQ06177.1"/>
    </source>
</evidence>
<dbReference type="InterPro" id="IPR005627">
    <property type="entry name" value="CutC-like"/>
</dbReference>
<evidence type="ECO:0000256" key="2">
    <source>
        <dbReference type="HAMAP-Rule" id="MF_00795"/>
    </source>
</evidence>
<sequence>MVSINELTLLFLMDLIILYKLFLKHLHAGKENPMYIEFIATTIEDAIIIEESGADRIELVSSLSEGGLTPSHALIEAVVHSVKIPVNVMVRPHSQSFCYTQYDLEIMKKDIQIIRSLGANGVVLGALNEENEINLPYLEELLTVCEGLEITFHRAIDDTNDPVISAEMLARYPEITTILTSGGHGDFPSRMNTIQQMKRVCGDIAILVGSGLNKDNILAIHSELHTGHYHFGTAVRKNNSIIEGVTLEKAKEIVNMLKK</sequence>
<dbReference type="PANTHER" id="PTHR12598:SF0">
    <property type="entry name" value="COPPER HOMEOSTASIS PROTEIN CUTC HOMOLOG"/>
    <property type="match status" value="1"/>
</dbReference>
<gene>
    <name evidence="2" type="primary">cutC</name>
    <name evidence="3" type="ORF">SAMN05878482_101226</name>
</gene>
<reference evidence="3 4" key="1">
    <citation type="submission" date="2017-01" db="EMBL/GenBank/DDBJ databases">
        <authorList>
            <person name="Varghese N."/>
            <person name="Submissions S."/>
        </authorList>
    </citation>
    <scope>NUCLEOTIDE SEQUENCE [LARGE SCALE GENOMIC DNA]</scope>
    <source>
        <strain evidence="3 4">RUG2-6</strain>
    </source>
</reference>
<dbReference type="EMBL" id="FTMX01000001">
    <property type="protein sequence ID" value="SIQ06177.1"/>
    <property type="molecule type" value="Genomic_DNA"/>
</dbReference>
<proteinExistence type="inferred from homology"/>
<dbReference type="InterPro" id="IPR036822">
    <property type="entry name" value="CutC-like_dom_sf"/>
</dbReference>
<keyword evidence="2" id="KW-0963">Cytoplasm</keyword>
<dbReference type="Gene3D" id="3.20.20.380">
    <property type="entry name" value="Copper homeostasis (CutC) domain"/>
    <property type="match status" value="1"/>
</dbReference>
<comment type="similarity">
    <text evidence="1 2">Belongs to the CutC family.</text>
</comment>
<dbReference type="GO" id="GO:0005507">
    <property type="term" value="F:copper ion binding"/>
    <property type="evidence" value="ECO:0007669"/>
    <property type="project" value="TreeGrafter"/>
</dbReference>
<organism evidence="3 4">
    <name type="scientific">Peribacillus simplex</name>
    <dbReference type="NCBI Taxonomy" id="1478"/>
    <lineage>
        <taxon>Bacteria</taxon>
        <taxon>Bacillati</taxon>
        <taxon>Bacillota</taxon>
        <taxon>Bacilli</taxon>
        <taxon>Bacillales</taxon>
        <taxon>Bacillaceae</taxon>
        <taxon>Peribacillus</taxon>
    </lineage>
</organism>
<dbReference type="GO" id="GO:0005737">
    <property type="term" value="C:cytoplasm"/>
    <property type="evidence" value="ECO:0007669"/>
    <property type="project" value="UniProtKB-SubCell"/>
</dbReference>